<accession>A0A9D7XLE1</accession>
<evidence type="ECO:0000259" key="11">
    <source>
        <dbReference type="PROSITE" id="PS50109"/>
    </source>
</evidence>
<keyword evidence="8" id="KW-0902">Two-component regulatory system</keyword>
<dbReference type="SUPFAM" id="SSF55874">
    <property type="entry name" value="ATPase domain of HSP90 chaperone/DNA topoisomerase II/histidine kinase"/>
    <property type="match status" value="1"/>
</dbReference>
<evidence type="ECO:0000313" key="16">
    <source>
        <dbReference type="Proteomes" id="UP000886657"/>
    </source>
</evidence>
<feature type="domain" description="PAS" evidence="13">
    <location>
        <begin position="542"/>
        <end position="612"/>
    </location>
</feature>
<evidence type="ECO:0000259" key="14">
    <source>
        <dbReference type="PROSITE" id="PS50113"/>
    </source>
</evidence>
<dbReference type="InterPro" id="IPR000014">
    <property type="entry name" value="PAS"/>
</dbReference>
<dbReference type="CDD" id="cd00082">
    <property type="entry name" value="HisKA"/>
    <property type="match status" value="1"/>
</dbReference>
<keyword evidence="4" id="KW-0808">Transferase</keyword>
<dbReference type="GO" id="GO:0000155">
    <property type="term" value="F:phosphorelay sensor kinase activity"/>
    <property type="evidence" value="ECO:0007669"/>
    <property type="project" value="InterPro"/>
</dbReference>
<evidence type="ECO:0000256" key="5">
    <source>
        <dbReference type="ARBA" id="ARBA00022741"/>
    </source>
</evidence>
<dbReference type="InterPro" id="IPR003018">
    <property type="entry name" value="GAF"/>
</dbReference>
<evidence type="ECO:0000256" key="1">
    <source>
        <dbReference type="ARBA" id="ARBA00000085"/>
    </source>
</evidence>
<dbReference type="Pfam" id="PF00072">
    <property type="entry name" value="Response_reg"/>
    <property type="match status" value="1"/>
</dbReference>
<evidence type="ECO:0000256" key="4">
    <source>
        <dbReference type="ARBA" id="ARBA00022679"/>
    </source>
</evidence>
<dbReference type="InterPro" id="IPR011006">
    <property type="entry name" value="CheY-like_superfamily"/>
</dbReference>
<dbReference type="Gene3D" id="3.30.565.10">
    <property type="entry name" value="Histidine kinase-like ATPase, C-terminal domain"/>
    <property type="match status" value="1"/>
</dbReference>
<dbReference type="InterPro" id="IPR003661">
    <property type="entry name" value="HisK_dim/P_dom"/>
</dbReference>
<dbReference type="NCBIfam" id="TIGR00229">
    <property type="entry name" value="sensory_box"/>
    <property type="match status" value="3"/>
</dbReference>
<feature type="transmembrane region" description="Helical" evidence="10">
    <location>
        <begin position="135"/>
        <end position="157"/>
    </location>
</feature>
<dbReference type="SMART" id="SM00086">
    <property type="entry name" value="PAC"/>
    <property type="match status" value="3"/>
</dbReference>
<feature type="domain" description="PAC" evidence="14">
    <location>
        <begin position="614"/>
        <end position="664"/>
    </location>
</feature>
<dbReference type="SUPFAM" id="SSF47384">
    <property type="entry name" value="Homodimeric domain of signal transducing histidine kinase"/>
    <property type="match status" value="1"/>
</dbReference>
<feature type="domain" description="Histidine kinase" evidence="11">
    <location>
        <begin position="1115"/>
        <end position="1324"/>
    </location>
</feature>
<evidence type="ECO:0000259" key="12">
    <source>
        <dbReference type="PROSITE" id="PS50110"/>
    </source>
</evidence>
<reference evidence="15" key="1">
    <citation type="submission" date="2020-10" db="EMBL/GenBank/DDBJ databases">
        <title>Connecting structure to function with the recovery of over 1000 high-quality activated sludge metagenome-assembled genomes encoding full-length rRNA genes using long-read sequencing.</title>
        <authorList>
            <person name="Singleton C.M."/>
            <person name="Petriglieri F."/>
            <person name="Kristensen J.M."/>
            <person name="Kirkegaard R.H."/>
            <person name="Michaelsen T.Y."/>
            <person name="Andersen M.H."/>
            <person name="Karst S.M."/>
            <person name="Dueholm M.S."/>
            <person name="Nielsen P.H."/>
            <person name="Albertsen M."/>
        </authorList>
    </citation>
    <scope>NUCLEOTIDE SEQUENCE</scope>
    <source>
        <strain evidence="15">Skiv_18-Q3-R9-52_MAXAC.067</strain>
    </source>
</reference>
<dbReference type="InterPro" id="IPR005467">
    <property type="entry name" value="His_kinase_dom"/>
</dbReference>
<feature type="transmembrane region" description="Helical" evidence="10">
    <location>
        <begin position="66"/>
        <end position="83"/>
    </location>
</feature>
<keyword evidence="10" id="KW-0472">Membrane</keyword>
<dbReference type="Gene3D" id="3.30.450.20">
    <property type="entry name" value="PAS domain"/>
    <property type="match status" value="3"/>
</dbReference>
<evidence type="ECO:0000256" key="10">
    <source>
        <dbReference type="SAM" id="Phobius"/>
    </source>
</evidence>
<dbReference type="InterPro" id="IPR035965">
    <property type="entry name" value="PAS-like_dom_sf"/>
</dbReference>
<evidence type="ECO:0000259" key="13">
    <source>
        <dbReference type="PROSITE" id="PS50112"/>
    </source>
</evidence>
<dbReference type="InterPro" id="IPR001610">
    <property type="entry name" value="PAC"/>
</dbReference>
<dbReference type="InterPro" id="IPR004358">
    <property type="entry name" value="Sig_transdc_His_kin-like_C"/>
</dbReference>
<evidence type="ECO:0000256" key="7">
    <source>
        <dbReference type="ARBA" id="ARBA00022840"/>
    </source>
</evidence>
<dbReference type="Pfam" id="PF08447">
    <property type="entry name" value="PAS_3"/>
    <property type="match status" value="1"/>
</dbReference>
<dbReference type="PROSITE" id="PS50112">
    <property type="entry name" value="PAS"/>
    <property type="match status" value="2"/>
</dbReference>
<dbReference type="Proteomes" id="UP000886657">
    <property type="component" value="Unassembled WGS sequence"/>
</dbReference>
<feature type="transmembrane region" description="Helical" evidence="10">
    <location>
        <begin position="217"/>
        <end position="236"/>
    </location>
</feature>
<comment type="caution">
    <text evidence="15">The sequence shown here is derived from an EMBL/GenBank/DDBJ whole genome shotgun (WGS) entry which is preliminary data.</text>
</comment>
<dbReference type="Gene3D" id="2.10.70.100">
    <property type="match status" value="1"/>
</dbReference>
<sequence length="1469" mass="158714">MALAAGTLAGLALLGTFLGLRPLAALGPGLVPMSPMGALLVLLLVAILLSRQVWPDAAAVRRLARLLAALVALYCLNGLAGHAQGGTTAFEGWLLQRWPGLQLTSLLTDLSLLGAALALVGLGTAHGLSRKLRQAAALAALVPTLIGLVVLVSYAAGAPLMYGSGRTPMSLPAAGCALALGLALQLAAGWDTWPLVAFPSGATRDRGWQVFGLRIRGLGLFLGIGLLVLAGGSFYLRGQLQQVRAQAQEELKAISLLKARQIGAWYGERRGNAERIAHGALMQGQLRRFLAQGPQAPPEADIQAWMGALQQGTYRRVVLFDGQGRVRLSAPAEAAPTPADLDAEEVQTALAAKDVFIRDLHRHPGKADIHLSFWVPILAGAAKPGAAGALLLQVDPRQFLYPLVESWPTPSASAETLLVRREGEDVLFLNELRHQRSTALDLRQPLAATPEMPATKAVLGQEGLVEGTDYRKVPVLSVLSPIAGTDWRMVTKVDVAEVYAPIRLRVWAGTAGLLGLLALLAAGLGWLFRHHDAALLRQQLSLSLRYDVLMREANDIILLLDGEGRILEANARAVENYGYSLEELLGRPVLDLRERGTRAEARDRFERLKALGSTRFESVHVRKDGSTFPVEVSARALVLDGAPRVISFARDITQRRAQEREILRMTQLYSALSQVNQSIVWSPTREALFDRICEAMVVFGKFDMAWIALNDPLTGRVSVAAKEGDAKGYLDRIIVESGPTPFGAGPVGRAIREGQPCTMNDFLAEAAAAPWHALAEECGFKSMAAFPISLRGEVIGALAVYASEKDFFGAHEAALLVEAAMDISFALDHLAGEEQRLQAEAELQAHRRLLQEAQEAGGIGAYTWYIQEDRWVSSPYLNQIFGIGPDYARDLASWMGLVAPEFRAEMDAYVAGIIRRHEHFDLEYPILRHADGVRRWVHGQGDIRRDAEDRPLALVGVIQDITERKLTEQALHKVSVAMEQSPLSIVITDPAGTIEYVNPCFTRVTGYSAAEAIGQNPSMLKSPGTPPEYYRQMWEILAQGQVWMGEFENRKKNGELFHERATIAPVRDEAGRLVSYIAIKEDITAARQNEVERHAMEAQLQQAQRLESLGSLAGGVAHDMNNVLGAILGLASTLRESTDAFSPAAKTLDTIVSACMRGRGVVKSLLYFAKKDLQEERPIDLNDLLQEISQLLGHTTLKRIDLRLDLQEGLGLLRGDPGALSHALMNLCVNAMDAMPGGGTLHLRTAGDGQGGLTLSVRDTGTGMPPEVLAKAMEPFYTTKPLGKGTGLGLPMVYGTMLAHEGTFQLTSEPGQGTEAILWFPASRVAPRVPATDVTPALAAGPQASLRILLVDDDELIREAVAPLLEMMGHTVVSVPGGAQALEQLRSGLEVELVILDMNMPGMGGAEALPRILSLRPGLSVIMATGYSDHEIAPLLEGRPTVTSIRKPFSLKELQSKIASLMLMPEPKA</sequence>
<comment type="catalytic activity">
    <reaction evidence="1">
        <text>ATP + protein L-histidine = ADP + protein N-phospho-L-histidine.</text>
        <dbReference type="EC" id="2.7.13.3"/>
    </reaction>
</comment>
<feature type="domain" description="PAS" evidence="13">
    <location>
        <begin position="970"/>
        <end position="1016"/>
    </location>
</feature>
<dbReference type="PANTHER" id="PTHR43065">
    <property type="entry name" value="SENSOR HISTIDINE KINASE"/>
    <property type="match status" value="1"/>
</dbReference>
<evidence type="ECO:0000256" key="6">
    <source>
        <dbReference type="ARBA" id="ARBA00022777"/>
    </source>
</evidence>
<dbReference type="InterPro" id="IPR001789">
    <property type="entry name" value="Sig_transdc_resp-reg_receiver"/>
</dbReference>
<keyword evidence="3 9" id="KW-0597">Phosphoprotein</keyword>
<dbReference type="Gene3D" id="3.30.450.40">
    <property type="match status" value="1"/>
</dbReference>
<feature type="transmembrane region" description="Helical" evidence="10">
    <location>
        <begin position="35"/>
        <end position="54"/>
    </location>
</feature>
<proteinExistence type="predicted"/>
<organism evidence="15 16">
    <name type="scientific">Candidatus Geothrix skivensis</name>
    <dbReference type="NCBI Taxonomy" id="2954439"/>
    <lineage>
        <taxon>Bacteria</taxon>
        <taxon>Pseudomonadati</taxon>
        <taxon>Acidobacteriota</taxon>
        <taxon>Holophagae</taxon>
        <taxon>Holophagales</taxon>
        <taxon>Holophagaceae</taxon>
        <taxon>Geothrix</taxon>
    </lineage>
</organism>
<keyword evidence="10" id="KW-0812">Transmembrane</keyword>
<name>A0A9D7XLE1_9BACT</name>
<dbReference type="PROSITE" id="PS50109">
    <property type="entry name" value="HIS_KIN"/>
    <property type="match status" value="1"/>
</dbReference>
<dbReference type="Pfam" id="PF13185">
    <property type="entry name" value="GAF_2"/>
    <property type="match status" value="1"/>
</dbReference>
<keyword evidence="5" id="KW-0547">Nucleotide-binding</keyword>
<protein>
    <recommendedName>
        <fullName evidence="2">histidine kinase</fullName>
        <ecNumber evidence="2">2.7.13.3</ecNumber>
    </recommendedName>
</protein>
<dbReference type="EC" id="2.7.13.3" evidence="2"/>
<gene>
    <name evidence="15" type="ORF">IPP58_08460</name>
</gene>
<dbReference type="SMART" id="SM00387">
    <property type="entry name" value="HATPase_c"/>
    <property type="match status" value="1"/>
</dbReference>
<feature type="modified residue" description="4-aspartylphosphate" evidence="9">
    <location>
        <position position="1397"/>
    </location>
</feature>
<feature type="transmembrane region" description="Helical" evidence="10">
    <location>
        <begin position="506"/>
        <end position="528"/>
    </location>
</feature>
<dbReference type="SUPFAM" id="SSF55781">
    <property type="entry name" value="GAF domain-like"/>
    <property type="match status" value="1"/>
</dbReference>
<evidence type="ECO:0000313" key="15">
    <source>
        <dbReference type="EMBL" id="MBK9796519.1"/>
    </source>
</evidence>
<dbReference type="Pfam" id="PF02518">
    <property type="entry name" value="HATPase_c"/>
    <property type="match status" value="1"/>
</dbReference>
<keyword evidence="6" id="KW-0418">Kinase</keyword>
<feature type="transmembrane region" description="Helical" evidence="10">
    <location>
        <begin position="103"/>
        <end position="123"/>
    </location>
</feature>
<dbReference type="InterPro" id="IPR036890">
    <property type="entry name" value="HATPase_C_sf"/>
</dbReference>
<dbReference type="Gene3D" id="1.10.287.130">
    <property type="match status" value="1"/>
</dbReference>
<evidence type="ECO:0000256" key="8">
    <source>
        <dbReference type="ARBA" id="ARBA00023012"/>
    </source>
</evidence>
<dbReference type="SMART" id="SM00091">
    <property type="entry name" value="PAS"/>
    <property type="match status" value="3"/>
</dbReference>
<feature type="domain" description="PAC" evidence="14">
    <location>
        <begin position="920"/>
        <end position="973"/>
    </location>
</feature>
<evidence type="ECO:0000256" key="3">
    <source>
        <dbReference type="ARBA" id="ARBA00022553"/>
    </source>
</evidence>
<keyword evidence="10" id="KW-1133">Transmembrane helix</keyword>
<dbReference type="PROSITE" id="PS50110">
    <property type="entry name" value="RESPONSE_REGULATORY"/>
    <property type="match status" value="1"/>
</dbReference>
<feature type="domain" description="PAC" evidence="14">
    <location>
        <begin position="1043"/>
        <end position="1095"/>
    </location>
</feature>
<dbReference type="PRINTS" id="PR00344">
    <property type="entry name" value="BCTRLSENSOR"/>
</dbReference>
<dbReference type="GO" id="GO:0005524">
    <property type="term" value="F:ATP binding"/>
    <property type="evidence" value="ECO:0007669"/>
    <property type="project" value="UniProtKB-KW"/>
</dbReference>
<dbReference type="EMBL" id="JADKIO010000006">
    <property type="protein sequence ID" value="MBK9796519.1"/>
    <property type="molecule type" value="Genomic_DNA"/>
</dbReference>
<evidence type="ECO:0000256" key="2">
    <source>
        <dbReference type="ARBA" id="ARBA00012438"/>
    </source>
</evidence>
<dbReference type="Pfam" id="PF13426">
    <property type="entry name" value="PAS_9"/>
    <property type="match status" value="2"/>
</dbReference>
<dbReference type="SUPFAM" id="SSF55785">
    <property type="entry name" value="PYP-like sensor domain (PAS domain)"/>
    <property type="match status" value="3"/>
</dbReference>
<dbReference type="InterPro" id="IPR013655">
    <property type="entry name" value="PAS_fold_3"/>
</dbReference>
<dbReference type="Gene3D" id="3.40.50.2300">
    <property type="match status" value="1"/>
</dbReference>
<dbReference type="InterPro" id="IPR029016">
    <property type="entry name" value="GAF-like_dom_sf"/>
</dbReference>
<feature type="domain" description="Response regulatory" evidence="12">
    <location>
        <begin position="1347"/>
        <end position="1462"/>
    </location>
</feature>
<dbReference type="CDD" id="cd00130">
    <property type="entry name" value="PAS"/>
    <property type="match status" value="3"/>
</dbReference>
<dbReference type="InterPro" id="IPR036097">
    <property type="entry name" value="HisK_dim/P_sf"/>
</dbReference>
<dbReference type="SUPFAM" id="SSF52172">
    <property type="entry name" value="CheY-like"/>
    <property type="match status" value="1"/>
</dbReference>
<dbReference type="SMART" id="SM00065">
    <property type="entry name" value="GAF"/>
    <property type="match status" value="1"/>
</dbReference>
<dbReference type="PANTHER" id="PTHR43065:SF46">
    <property type="entry name" value="C4-DICARBOXYLATE TRANSPORT SENSOR PROTEIN DCTB"/>
    <property type="match status" value="1"/>
</dbReference>
<dbReference type="InterPro" id="IPR000700">
    <property type="entry name" value="PAS-assoc_C"/>
</dbReference>
<evidence type="ECO:0000256" key="9">
    <source>
        <dbReference type="PROSITE-ProRule" id="PRU00169"/>
    </source>
</evidence>
<dbReference type="InterPro" id="IPR003594">
    <property type="entry name" value="HATPase_dom"/>
</dbReference>
<dbReference type="PROSITE" id="PS50113">
    <property type="entry name" value="PAC"/>
    <property type="match status" value="3"/>
</dbReference>
<keyword evidence="7" id="KW-0067">ATP-binding</keyword>
<dbReference type="SMART" id="SM00448">
    <property type="entry name" value="REC"/>
    <property type="match status" value="1"/>
</dbReference>
<dbReference type="SMART" id="SM00388">
    <property type="entry name" value="HisKA"/>
    <property type="match status" value="1"/>
</dbReference>